<feature type="region of interest" description="Disordered" evidence="1">
    <location>
        <begin position="1"/>
        <end position="112"/>
    </location>
</feature>
<organism evidence="2 3">
    <name type="scientific">Streptomyces graminofaciens</name>
    <dbReference type="NCBI Taxonomy" id="68212"/>
    <lineage>
        <taxon>Bacteria</taxon>
        <taxon>Bacillati</taxon>
        <taxon>Actinomycetota</taxon>
        <taxon>Actinomycetes</taxon>
        <taxon>Kitasatosporales</taxon>
        <taxon>Streptomycetaceae</taxon>
        <taxon>Streptomyces</taxon>
    </lineage>
</organism>
<evidence type="ECO:0000313" key="2">
    <source>
        <dbReference type="EMBL" id="BBC29223.1"/>
    </source>
</evidence>
<reference evidence="2 3" key="1">
    <citation type="journal article" date="2010" name="ChemBioChem">
        <title>Cloning and characterization of the biosynthetic gene cluster of 16-membered macrolide antibiotic FD-891: involvement of a dual functional cytochrome P450 monooxygenase catalyzing epoxidation and hydroxylation.</title>
        <authorList>
            <person name="Kudo F."/>
            <person name="Motegi A."/>
            <person name="Mizoue K."/>
            <person name="Eguchi T."/>
        </authorList>
    </citation>
    <scope>NUCLEOTIDE SEQUENCE [LARGE SCALE GENOMIC DNA]</scope>
    <source>
        <strain evidence="2 3">A-8890</strain>
    </source>
</reference>
<keyword evidence="3" id="KW-1185">Reference proteome</keyword>
<dbReference type="EMBL" id="AP018448">
    <property type="protein sequence ID" value="BBC29223.1"/>
    <property type="molecule type" value="Genomic_DNA"/>
</dbReference>
<accession>A0ABM7F0J2</accession>
<evidence type="ECO:0000313" key="3">
    <source>
        <dbReference type="Proteomes" id="UP001321542"/>
    </source>
</evidence>
<dbReference type="Proteomes" id="UP001321542">
    <property type="component" value="Chromosome"/>
</dbReference>
<feature type="compositionally biased region" description="Low complexity" evidence="1">
    <location>
        <begin position="21"/>
        <end position="84"/>
    </location>
</feature>
<sequence length="324" mass="34325">MHENPEGVPAGAQPPTPAPTPTRVDTPAQPQASAPPALPAAMHPGPESPAQPQAQLPAQSQAPQPQAAPSAYAYPAPQPAAGYGPPTGPVPAQPNPYGQPAAWPPPAAQPGTGAAGRAVLFTVLGALVASAAWAGGVFLLGWGGGGPEADLRGYEAKANLCSSVDYSNMKTEYPEEDTAPVHNGFKHEALDESYCSISLKKSSTSSYSDAYFSVTMDLHKKTDPAAEFTAMWSEYDQRYEDYDVEKITGFGDEAYLVTEDTTAGDDKSGSRAVILAVRDGWMTYQMSWSAYGTSYDDYEMPDVDDVVQWVRDDTESTLENLASN</sequence>
<evidence type="ECO:0000256" key="1">
    <source>
        <dbReference type="SAM" id="MobiDB-lite"/>
    </source>
</evidence>
<protein>
    <submittedName>
        <fullName evidence="2">Uncharacterized protein</fullName>
    </submittedName>
</protein>
<reference evidence="2 3" key="2">
    <citation type="journal article" date="2023" name="ChemBioChem">
        <title>Acyltransferase Domain Exchange between Two Independent Type I Polyketide Synthases in the Same Producer Strain of Macrolide Antibiotics.</title>
        <authorList>
            <person name="Kudo F."/>
            <person name="Kishikawa K."/>
            <person name="Tsuboi K."/>
            <person name="Kido T."/>
            <person name="Usui T."/>
            <person name="Hashimoto J."/>
            <person name="Shin-Ya K."/>
            <person name="Miyanaga A."/>
            <person name="Eguchi T."/>
        </authorList>
    </citation>
    <scope>NUCLEOTIDE SEQUENCE [LARGE SCALE GENOMIC DNA]</scope>
    <source>
        <strain evidence="2 3">A-8890</strain>
    </source>
</reference>
<gene>
    <name evidence="2" type="ORF">SGFS_005140</name>
</gene>
<name>A0ABM7F0J2_9ACTN</name>
<dbReference type="RefSeq" id="WP_286247226.1">
    <property type="nucleotide sequence ID" value="NZ_AP018448.1"/>
</dbReference>
<proteinExistence type="predicted"/>